<evidence type="ECO:0000313" key="1">
    <source>
        <dbReference type="EMBL" id="BBI30821.1"/>
    </source>
</evidence>
<dbReference type="Proteomes" id="UP000289856">
    <property type="component" value="Chromosome"/>
</dbReference>
<accession>A0A3T1CYD9</accession>
<dbReference type="KEGG" id="cohn:KCTCHS21_02200"/>
<dbReference type="OrthoDB" id="2488009at2"/>
<name>A0A3T1CYD9_9BACL</name>
<sequence length="796" mass="81498">MQHVRTKGFNLSGRLVVLSIIALLLSLLSPAVHSYAESSKTTLDLAKGSIVIGNGTVSGKTSSGAAAAYNASGYVITSSSSAVSSNTVTINGGEQQVDLHNLKITTGYNGASPVSIENAGTKVRLTLSGTNVLTAGNPKKAALGVAEGAELTIGTIDGSVNHVLTANGYGGSAAAIGGNESGASGKITINEGTINAKFTSSGNYGAAIGGGQSGAGGVIVINGGVVTAESYGGSAAAIGGGYSSTGYNGKSTAVTVNGGTVTTKIPNAATYDSIGYGKVGTTYAAAVQAATSVVINGGAIINKNDSNNITSLLYKRLPVNGSGETVYSVGIKFDDAPSNGTTVTLSHASGSVATKTLNSGNVYTFLPAGAHEVVATREDTGSVYYGLVDVNTSSSNTPNSSGAVSRTIKSTPVIAVVNADSADADLNDGKTSVLVIANYSEIVNGGGYLLGAGNDYTIQWYKGATLIAGDAVDASRLTVTPDKGDTFKAKFVATSTGKAIGSTSFSAVKTTLGPKNPSIPVPGIDSNLSVTSEAEFTKQPDPTAGAITYTVKLTANDGSNAPIAGATVRFYQDGSKYPYTRVTGADGIIRFTFGALLPGEHAIKIAFETGKVNGVQYNGSTYDKSFTVVKPEKPSGFTTIAAKSGTTNGKIFGADESQEYIKWIPTIGNNQQIYPVTGNVIENLGPSLYSIRYKAFYDGDVYSLASDYRYLVWVQTAQWTVTPVATDSVAWETGAVDVIAGGSAQFIVKPKEGYEIQAGDIQVKYANYSYDSSTHILSLDTITSDIRIVINATKIE</sequence>
<organism evidence="1 2">
    <name type="scientific">Cohnella abietis</name>
    <dbReference type="NCBI Taxonomy" id="2507935"/>
    <lineage>
        <taxon>Bacteria</taxon>
        <taxon>Bacillati</taxon>
        <taxon>Bacillota</taxon>
        <taxon>Bacilli</taxon>
        <taxon>Bacillales</taxon>
        <taxon>Paenibacillaceae</taxon>
        <taxon>Cohnella</taxon>
    </lineage>
</organism>
<dbReference type="EMBL" id="AP019400">
    <property type="protein sequence ID" value="BBI30821.1"/>
    <property type="molecule type" value="Genomic_DNA"/>
</dbReference>
<proteinExistence type="predicted"/>
<gene>
    <name evidence="1" type="ORF">KCTCHS21_02200</name>
</gene>
<evidence type="ECO:0008006" key="3">
    <source>
        <dbReference type="Google" id="ProtNLM"/>
    </source>
</evidence>
<keyword evidence="2" id="KW-1185">Reference proteome</keyword>
<dbReference type="SUPFAM" id="SSF49478">
    <property type="entry name" value="Cna protein B-type domain"/>
    <property type="match status" value="1"/>
</dbReference>
<dbReference type="RefSeq" id="WP_130604741.1">
    <property type="nucleotide sequence ID" value="NZ_AP019400.1"/>
</dbReference>
<reference evidence="1 2" key="1">
    <citation type="submission" date="2019-01" db="EMBL/GenBank/DDBJ databases">
        <title>Complete genome sequence of Cohnella hallensis HS21 isolated from Korean fir (Abies koreana) rhizospheric soil.</title>
        <authorList>
            <person name="Jiang L."/>
            <person name="Kang S.W."/>
            <person name="Kim S."/>
            <person name="Jung J."/>
            <person name="Kim C.Y."/>
            <person name="Kim D.H."/>
            <person name="Kim S.W."/>
            <person name="Lee J."/>
        </authorList>
    </citation>
    <scope>NUCLEOTIDE SEQUENCE [LARGE SCALE GENOMIC DNA]</scope>
    <source>
        <strain evidence="1 2">HS21</strain>
    </source>
</reference>
<dbReference type="AlphaFoldDB" id="A0A3T1CYD9"/>
<protein>
    <recommendedName>
        <fullName evidence="3">Big-1 domain-containing protein</fullName>
    </recommendedName>
</protein>
<evidence type="ECO:0000313" key="2">
    <source>
        <dbReference type="Proteomes" id="UP000289856"/>
    </source>
</evidence>